<reference evidence="2" key="1">
    <citation type="journal article" date="2019" name="Int. J. Syst. Evol. Microbiol.">
        <title>The Global Catalogue of Microorganisms (GCM) 10K type strain sequencing project: providing services to taxonomists for standard genome sequencing and annotation.</title>
        <authorList>
            <consortium name="The Broad Institute Genomics Platform"/>
            <consortium name="The Broad Institute Genome Sequencing Center for Infectious Disease"/>
            <person name="Wu L."/>
            <person name="Ma J."/>
        </authorList>
    </citation>
    <scope>NUCLEOTIDE SEQUENCE [LARGE SCALE GENOMIC DNA]</scope>
    <source>
        <strain evidence="2">CCUG 71848</strain>
    </source>
</reference>
<dbReference type="RefSeq" id="WP_121977734.1">
    <property type="nucleotide sequence ID" value="NZ_JBHTLH010000005.1"/>
</dbReference>
<dbReference type="Proteomes" id="UP001597156">
    <property type="component" value="Unassembled WGS sequence"/>
</dbReference>
<keyword evidence="2" id="KW-1185">Reference proteome</keyword>
<comment type="caution">
    <text evidence="1">The sequence shown here is derived from an EMBL/GenBank/DDBJ whole genome shotgun (WGS) entry which is preliminary data.</text>
</comment>
<gene>
    <name evidence="1" type="ORF">ACFQ22_01960</name>
</gene>
<proteinExistence type="predicted"/>
<sequence>METIKTQKQGNAITLTVPQSFHIGAGVNTNPILTLNGIFYKFVDNDEFWDFDIDILKDLVKQGYQSTALVSHFKALKSDVPSALGKLIEDAEEQPIMTKSEFEKEIGL</sequence>
<name>A0ABW3PDQ6_9LACO</name>
<organism evidence="1 2">
    <name type="scientific">Lentilactobacillus raoultii</name>
    <dbReference type="NCBI Taxonomy" id="1987503"/>
    <lineage>
        <taxon>Bacteria</taxon>
        <taxon>Bacillati</taxon>
        <taxon>Bacillota</taxon>
        <taxon>Bacilli</taxon>
        <taxon>Lactobacillales</taxon>
        <taxon>Lactobacillaceae</taxon>
        <taxon>Lentilactobacillus</taxon>
    </lineage>
</organism>
<evidence type="ECO:0000313" key="2">
    <source>
        <dbReference type="Proteomes" id="UP001597156"/>
    </source>
</evidence>
<evidence type="ECO:0000313" key="1">
    <source>
        <dbReference type="EMBL" id="MFD1124128.1"/>
    </source>
</evidence>
<accession>A0ABW3PDQ6</accession>
<dbReference type="EMBL" id="JBHTLH010000005">
    <property type="protein sequence ID" value="MFD1124128.1"/>
    <property type="molecule type" value="Genomic_DNA"/>
</dbReference>
<protein>
    <submittedName>
        <fullName evidence="1">Toxin-antitoxin system</fullName>
    </submittedName>
</protein>